<evidence type="ECO:0000313" key="2">
    <source>
        <dbReference type="Proteomes" id="UP000266861"/>
    </source>
</evidence>
<proteinExistence type="predicted"/>
<keyword evidence="2" id="KW-1185">Reference proteome</keyword>
<evidence type="ECO:0000313" key="1">
    <source>
        <dbReference type="EMBL" id="RHZ54287.1"/>
    </source>
</evidence>
<protein>
    <submittedName>
        <fullName evidence="1">Uncharacterized protein</fullName>
    </submittedName>
</protein>
<dbReference type="EMBL" id="PQFF01000379">
    <property type="protein sequence ID" value="RHZ54287.1"/>
    <property type="molecule type" value="Genomic_DNA"/>
</dbReference>
<organism evidence="1 2">
    <name type="scientific">Diversispora epigaea</name>
    <dbReference type="NCBI Taxonomy" id="1348612"/>
    <lineage>
        <taxon>Eukaryota</taxon>
        <taxon>Fungi</taxon>
        <taxon>Fungi incertae sedis</taxon>
        <taxon>Mucoromycota</taxon>
        <taxon>Glomeromycotina</taxon>
        <taxon>Glomeromycetes</taxon>
        <taxon>Diversisporales</taxon>
        <taxon>Diversisporaceae</taxon>
        <taxon>Diversispora</taxon>
    </lineage>
</organism>
<dbReference type="AlphaFoldDB" id="A0A397GUJ9"/>
<name>A0A397GUJ9_9GLOM</name>
<gene>
    <name evidence="1" type="ORF">Glove_428g61</name>
</gene>
<comment type="caution">
    <text evidence="1">The sequence shown here is derived from an EMBL/GenBank/DDBJ whole genome shotgun (WGS) entry which is preliminary data.</text>
</comment>
<accession>A0A397GUJ9</accession>
<sequence>MWIGCAWLDYNMVVDIYNNKNHNVSLSYFHCEHIDNGAWTFMKIVPYNVLDKVIKEAIQEARKQGKSIVHFHFCTKKKKSQQIIVIHVQNCKKKVFSSSSLTCYYK</sequence>
<dbReference type="Proteomes" id="UP000266861">
    <property type="component" value="Unassembled WGS sequence"/>
</dbReference>
<reference evidence="1 2" key="1">
    <citation type="submission" date="2018-08" db="EMBL/GenBank/DDBJ databases">
        <title>Genome and evolution of the arbuscular mycorrhizal fungus Diversispora epigaea (formerly Glomus versiforme) and its bacterial endosymbionts.</title>
        <authorList>
            <person name="Sun X."/>
            <person name="Fei Z."/>
            <person name="Harrison M."/>
        </authorList>
    </citation>
    <scope>NUCLEOTIDE SEQUENCE [LARGE SCALE GENOMIC DNA]</scope>
    <source>
        <strain evidence="1 2">IT104</strain>
    </source>
</reference>